<feature type="coiled-coil region" evidence="1">
    <location>
        <begin position="307"/>
        <end position="337"/>
    </location>
</feature>
<feature type="compositionally biased region" description="Low complexity" evidence="2">
    <location>
        <begin position="18"/>
        <end position="44"/>
    </location>
</feature>
<evidence type="ECO:0000313" key="4">
    <source>
        <dbReference type="EMBL" id="SED93956.1"/>
    </source>
</evidence>
<feature type="domain" description="eCIS core" evidence="3">
    <location>
        <begin position="87"/>
        <end position="164"/>
    </location>
</feature>
<dbReference type="AlphaFoldDB" id="A0A1H5ES77"/>
<dbReference type="Proteomes" id="UP000182375">
    <property type="component" value="Unassembled WGS sequence"/>
</dbReference>
<name>A0A1H5ES77_9ACTN</name>
<proteinExistence type="predicted"/>
<dbReference type="STRING" id="67331.SAMN04490357_6383"/>
<dbReference type="Pfam" id="PF13699">
    <property type="entry name" value="eCIS_core"/>
    <property type="match status" value="1"/>
</dbReference>
<feature type="region of interest" description="Disordered" evidence="2">
    <location>
        <begin position="163"/>
        <end position="186"/>
    </location>
</feature>
<evidence type="ECO:0000259" key="3">
    <source>
        <dbReference type="Pfam" id="PF13699"/>
    </source>
</evidence>
<feature type="region of interest" description="Disordered" evidence="2">
    <location>
        <begin position="63"/>
        <end position="94"/>
    </location>
</feature>
<feature type="region of interest" description="Disordered" evidence="2">
    <location>
        <begin position="1"/>
        <end position="44"/>
    </location>
</feature>
<sequence>MVRSDVRGHRKRHEESAGAEPATARTADARRPGPGAPLRPDALPALQRLIGNAAVGELLNRAGPEHADPEAQRSASVRRALRSPGRPLDDPVRTDMETRLGADFSDVRVHTDRAAHESAAAVAAEAYTSGSHIVFRRGRYDTASDAGREVLAHELTHVVQQRRGPVGGSDTGAGLALSDPSDRFEREAERVAAGVPAGAPAPAPAGRPGAGLPVARLISVEEFRRRTAVGRFEKRGSSIAAVERELAAYHQLPQDGYRARFGQLEKIRAAAEEYARNSKSKRHQTEVDSLVAESHAESNDIRLDAVIEEIIEQVRAHQEICRQLEEARNTADKLAQARLLLAAQDTVLGRIQETGAAVDSDLSLTNARLADWVNGVVRDLPEDERRRLVEDDLDRLDAIRQDPGAPRITRDLLGDLLAHRGIVGFTTGMPGTSLSPAGSAEKYSMRHAVYQGQGTTERLGSLAHELTHVDAGESYANTAILLLLRRGLGDDEIRRLAEERNAEIDLLKNLLEHDGGTLTAAQSDLFRAKLDYASDQQKGVGRYAASFKSHGKIDEPTYQYLMHVELLTGKKSSVLVEYDTVITQLLVYLHRWGVAHDHPLYAEVARLAARLRSDRADAATAGR</sequence>
<evidence type="ECO:0000313" key="5">
    <source>
        <dbReference type="Proteomes" id="UP000182375"/>
    </source>
</evidence>
<protein>
    <recommendedName>
        <fullName evidence="3">eCIS core domain-containing protein</fullName>
    </recommendedName>
</protein>
<gene>
    <name evidence="4" type="ORF">SAMN04490357_6383</name>
</gene>
<dbReference type="InterPro" id="IPR025295">
    <property type="entry name" value="eCIS_core_dom"/>
</dbReference>
<accession>A0A1H5ES77</accession>
<evidence type="ECO:0000256" key="1">
    <source>
        <dbReference type="SAM" id="Coils"/>
    </source>
</evidence>
<reference evidence="4 5" key="1">
    <citation type="submission" date="2016-10" db="EMBL/GenBank/DDBJ databases">
        <authorList>
            <person name="de Groot N.N."/>
        </authorList>
    </citation>
    <scope>NUCLEOTIDE SEQUENCE [LARGE SCALE GENOMIC DNA]</scope>
    <source>
        <strain evidence="4 5">DSM 40306</strain>
    </source>
</reference>
<keyword evidence="1" id="KW-0175">Coiled coil</keyword>
<organism evidence="4 5">
    <name type="scientific">Streptomyces misionensis</name>
    <dbReference type="NCBI Taxonomy" id="67331"/>
    <lineage>
        <taxon>Bacteria</taxon>
        <taxon>Bacillati</taxon>
        <taxon>Actinomycetota</taxon>
        <taxon>Actinomycetes</taxon>
        <taxon>Kitasatosporales</taxon>
        <taxon>Streptomycetaceae</taxon>
        <taxon>Streptomyces</taxon>
    </lineage>
</organism>
<dbReference type="EMBL" id="FNTD01000004">
    <property type="protein sequence ID" value="SED93956.1"/>
    <property type="molecule type" value="Genomic_DNA"/>
</dbReference>
<evidence type="ECO:0000256" key="2">
    <source>
        <dbReference type="SAM" id="MobiDB-lite"/>
    </source>
</evidence>